<evidence type="ECO:0000313" key="1">
    <source>
        <dbReference type="EMBL" id="SFU17412.1"/>
    </source>
</evidence>
<dbReference type="STRING" id="305507.SAMN04489724_4642"/>
<protein>
    <submittedName>
        <fullName evidence="1">Uncharacterized protein</fullName>
    </submittedName>
</protein>
<accession>A0A1I7E0D0</accession>
<keyword evidence="2" id="KW-1185">Reference proteome</keyword>
<name>A0A1I7E0D0_9BACT</name>
<organism evidence="1 2">
    <name type="scientific">Algoriphagus locisalis</name>
    <dbReference type="NCBI Taxonomy" id="305507"/>
    <lineage>
        <taxon>Bacteria</taxon>
        <taxon>Pseudomonadati</taxon>
        <taxon>Bacteroidota</taxon>
        <taxon>Cytophagia</taxon>
        <taxon>Cytophagales</taxon>
        <taxon>Cyclobacteriaceae</taxon>
        <taxon>Algoriphagus</taxon>
    </lineage>
</organism>
<evidence type="ECO:0000313" key="2">
    <source>
        <dbReference type="Proteomes" id="UP000199673"/>
    </source>
</evidence>
<dbReference type="EMBL" id="FPBF01000009">
    <property type="protein sequence ID" value="SFU17412.1"/>
    <property type="molecule type" value="Genomic_DNA"/>
</dbReference>
<dbReference type="Proteomes" id="UP000199673">
    <property type="component" value="Unassembled WGS sequence"/>
</dbReference>
<reference evidence="2" key="1">
    <citation type="submission" date="2016-10" db="EMBL/GenBank/DDBJ databases">
        <authorList>
            <person name="Varghese N."/>
            <person name="Submissions S."/>
        </authorList>
    </citation>
    <scope>NUCLEOTIDE SEQUENCE [LARGE SCALE GENOMIC DNA]</scope>
    <source>
        <strain evidence="2">DSM 23445</strain>
    </source>
</reference>
<dbReference type="AlphaFoldDB" id="A0A1I7E0D0"/>
<proteinExistence type="predicted"/>
<sequence length="41" mass="4726">MLSVSQIIKLLIILELEKNLNSNTKTGIWEDEKKKNTGIRI</sequence>
<gene>
    <name evidence="1" type="ORF">SAMN04489724_4642</name>
</gene>